<reference evidence="1" key="1">
    <citation type="journal article" date="2011" name="PLoS Biol.">
        <title>Gene gain and loss during evolution of obligate parasitism in the white rust pathogen of Arabidopsis thaliana.</title>
        <authorList>
            <person name="Kemen E."/>
            <person name="Gardiner A."/>
            <person name="Schultz-Larsen T."/>
            <person name="Kemen A.C."/>
            <person name="Balmuth A.L."/>
            <person name="Robert-Seilaniantz A."/>
            <person name="Bailey K."/>
            <person name="Holub E."/>
            <person name="Studholme D.J."/>
            <person name="Maclean D."/>
            <person name="Jones J.D."/>
        </authorList>
    </citation>
    <scope>NUCLEOTIDE SEQUENCE</scope>
</reference>
<reference evidence="1" key="2">
    <citation type="submission" date="2011-02" db="EMBL/GenBank/DDBJ databases">
        <authorList>
            <person name="MacLean D."/>
        </authorList>
    </citation>
    <scope>NUCLEOTIDE SEQUENCE</scope>
</reference>
<name>F0X0X4_9STRA</name>
<dbReference type="EMBL" id="FR824563">
    <property type="protein sequence ID" value="CCA27420.1"/>
    <property type="molecule type" value="Genomic_DNA"/>
</dbReference>
<dbReference type="HOGENOM" id="CLU_1985719_0_0_1"/>
<accession>F0X0X4</accession>
<evidence type="ECO:0000313" key="1">
    <source>
        <dbReference type="EMBL" id="CCA27420.1"/>
    </source>
</evidence>
<sequence length="126" mass="14456">MLLMVSEDPYFGCGYTLAVGSGEIVHVDRLTWTCTCAHNLTWRFPCRQVMKVADDFLNQPQLPTTTIQPRWNISRCTVVNAPLLRTIECLWHIEGHTSSTLPDHPVQVSLPRARSRVHFKRLARNE</sequence>
<gene>
    <name evidence="1" type="primary">AlNc14C531G12065</name>
    <name evidence="1" type="ORF">ALNC14_135640</name>
</gene>
<proteinExistence type="predicted"/>
<dbReference type="AlphaFoldDB" id="F0X0X4"/>
<organism evidence="1">
    <name type="scientific">Albugo laibachii Nc14</name>
    <dbReference type="NCBI Taxonomy" id="890382"/>
    <lineage>
        <taxon>Eukaryota</taxon>
        <taxon>Sar</taxon>
        <taxon>Stramenopiles</taxon>
        <taxon>Oomycota</taxon>
        <taxon>Peronosporomycetes</taxon>
        <taxon>Albuginales</taxon>
        <taxon>Albuginaceae</taxon>
        <taxon>Albugo</taxon>
    </lineage>
</organism>
<protein>
    <submittedName>
        <fullName evidence="1">AlNc14C531G12065 protein</fullName>
    </submittedName>
</protein>